<reference evidence="3 4" key="1">
    <citation type="submission" date="2022-03" db="EMBL/GenBank/DDBJ databases">
        <authorList>
            <person name="Nunn A."/>
            <person name="Chopra R."/>
            <person name="Nunn A."/>
            <person name="Contreras Garrido A."/>
        </authorList>
    </citation>
    <scope>NUCLEOTIDE SEQUENCE [LARGE SCALE GENOMIC DNA]</scope>
</reference>
<dbReference type="EMBL" id="OU466858">
    <property type="protein sequence ID" value="CAH2044461.1"/>
    <property type="molecule type" value="Genomic_DNA"/>
</dbReference>
<evidence type="ECO:0000256" key="1">
    <source>
        <dbReference type="SAM" id="MobiDB-lite"/>
    </source>
</evidence>
<feature type="domain" description="C2 NT-type" evidence="2">
    <location>
        <begin position="164"/>
        <end position="312"/>
    </location>
</feature>
<dbReference type="InterPro" id="IPR039614">
    <property type="entry name" value="PMI1-like"/>
</dbReference>
<name>A0AAU9RPW3_THLAR</name>
<feature type="compositionally biased region" description="Low complexity" evidence="1">
    <location>
        <begin position="113"/>
        <end position="126"/>
    </location>
</feature>
<evidence type="ECO:0000259" key="2">
    <source>
        <dbReference type="PROSITE" id="PS51840"/>
    </source>
</evidence>
<dbReference type="InterPro" id="IPR019448">
    <property type="entry name" value="NT-C2"/>
</dbReference>
<organism evidence="3 4">
    <name type="scientific">Thlaspi arvense</name>
    <name type="common">Field penny-cress</name>
    <dbReference type="NCBI Taxonomy" id="13288"/>
    <lineage>
        <taxon>Eukaryota</taxon>
        <taxon>Viridiplantae</taxon>
        <taxon>Streptophyta</taxon>
        <taxon>Embryophyta</taxon>
        <taxon>Tracheophyta</taxon>
        <taxon>Spermatophyta</taxon>
        <taxon>Magnoliopsida</taxon>
        <taxon>eudicotyledons</taxon>
        <taxon>Gunneridae</taxon>
        <taxon>Pentapetalae</taxon>
        <taxon>rosids</taxon>
        <taxon>malvids</taxon>
        <taxon>Brassicales</taxon>
        <taxon>Brassicaceae</taxon>
        <taxon>Thlaspideae</taxon>
        <taxon>Thlaspi</taxon>
    </lineage>
</organism>
<gene>
    <name evidence="3" type="ORF">TAV2_LOCUS5295</name>
</gene>
<feature type="region of interest" description="Disordered" evidence="1">
    <location>
        <begin position="885"/>
        <end position="912"/>
    </location>
</feature>
<keyword evidence="4" id="KW-1185">Reference proteome</keyword>
<feature type="compositionally biased region" description="Polar residues" evidence="1">
    <location>
        <begin position="127"/>
        <end position="138"/>
    </location>
</feature>
<dbReference type="Pfam" id="PF10358">
    <property type="entry name" value="NT-C2"/>
    <property type="match status" value="1"/>
</dbReference>
<feature type="region of interest" description="Disordered" evidence="1">
    <location>
        <begin position="113"/>
        <end position="138"/>
    </location>
</feature>
<evidence type="ECO:0000313" key="4">
    <source>
        <dbReference type="Proteomes" id="UP000836841"/>
    </source>
</evidence>
<dbReference type="InterPro" id="IPR048972">
    <property type="entry name" value="PMI1_PMIR1-2_C"/>
</dbReference>
<accession>A0AAU9RPW3</accession>
<sequence length="1072" mass="118020">MPIISLCSSSMVTSLHHPTTTLFLDPPNQDEEALPAKSSIKFTHAFPVKIFKNPEKISDCFVSKTLGRNPRVEAMSSSDREDSSADSYNGQLLRDIKEVSRALYLNNAPQRPLLSSPPLRSNSVSRTHASVSNGQGTTDIGLLLPNKKKKSLVGWNWKKPLNAIAHFGKRRFDVCFLLHVRSIEGLPSNLDGTKLVVQWKRKDEVMSTKPSKVLQGTAEFEETLTHRCSVFGNKHGPHRSVKYEVKLFLVYASPVDAPWLTLGKHWVDLTRILPLSLEELEGTRSTRKWETSFKLSGLADSAVLNLSFDYSVVTSSVCDSSSGNVMLKRVGSVPSMDHRSSPLDDGKVSNQLSSSLSLDLSESIDFLYEKLSEQNPQRSTGSDIQNEHLGNTEVDLGLETDNQANDSDDTEFAFTGKQVEVYQQGMSRLEESTDPKTESSEIEIIDVHELLKDEDAAFSEETHFIDHLSVAELISGASNILPEHSVSGGPKCAFSSQFVSESSEIKSSSAMDDSTEKGFFLELKSGYKAAKISAKSLSLDDITESVANDFLNMLELEECAYVYTSDGEPTSPREHLLREFEKEALASGNYLLDLDGGAEYVSDINEESNGFSFSSSSLGVAENKREGKTQLLINRRNAKVLEDLETDTLKREWDLDDNSFNNSLCVCSDGFGSPIELPVDDGLDLPPLEDNIGPFVWTKVRECIRPMNPFLFRECKDASHLIMQVSVPVVLASELGSDVLEILQSLAASGIEGLCFEVNALMPLEDIMGKTMHEVIEDARFERIVHDCSDKNEGSTVRKPSFPSKDKFGGFGSNMCSGYVTLEALTSSAIDEIELLCVEGLKIQCSMSGQDPPSVIAPKPMDQSEALELFSFSLTLAEWLRLDHGTSETGDQPSKQMGEQNSADQASSGKGHTFGNKLTLALRVLLRDPFQNNEPVGASMLALLQVERSLVSSDPPVCSLLAQEERIKESFEDDTHLWRVTDIGLAGLKTEPGADHQESGSRWLLASGTCQASESKAIIVSNPQATRNHLDTLWSITTDRHNQEGDLSSSASFVPFTRNSDVTFPNEITKRL</sequence>
<dbReference type="PANTHER" id="PTHR33414:SF10">
    <property type="entry name" value="PROTEIN PLASTID MOVEMENT IMPAIRED 1-RELATED 2"/>
    <property type="match status" value="1"/>
</dbReference>
<dbReference type="Proteomes" id="UP000836841">
    <property type="component" value="Chromosome 2"/>
</dbReference>
<dbReference type="PROSITE" id="PS51840">
    <property type="entry name" value="C2_NT"/>
    <property type="match status" value="1"/>
</dbReference>
<feature type="compositionally biased region" description="Polar residues" evidence="1">
    <location>
        <begin position="887"/>
        <end position="910"/>
    </location>
</feature>
<evidence type="ECO:0000313" key="3">
    <source>
        <dbReference type="EMBL" id="CAH2044461.1"/>
    </source>
</evidence>
<dbReference type="AlphaFoldDB" id="A0AAU9RPW3"/>
<dbReference type="Pfam" id="PF21745">
    <property type="entry name" value="PMI1_PMIR1-2_C"/>
    <property type="match status" value="1"/>
</dbReference>
<dbReference type="PANTHER" id="PTHR33414">
    <property type="entry name" value="PROTEIN PLASTID MOVEMENT IMPAIRED 1-RELATED 1"/>
    <property type="match status" value="1"/>
</dbReference>
<protein>
    <recommendedName>
        <fullName evidence="2">C2 NT-type domain-containing protein</fullName>
    </recommendedName>
</protein>
<proteinExistence type="predicted"/>